<reference evidence="2" key="1">
    <citation type="submission" date="2019-12" db="EMBL/GenBank/DDBJ databases">
        <title>Genome sequencing and annotation of Brassica cretica.</title>
        <authorList>
            <person name="Studholme D.J."/>
            <person name="Sarris P."/>
        </authorList>
    </citation>
    <scope>NUCLEOTIDE SEQUENCE</scope>
    <source>
        <strain evidence="2">PFS-109/04</strain>
        <tissue evidence="2">Leaf</tissue>
    </source>
</reference>
<protein>
    <submittedName>
        <fullName evidence="2">Uncharacterized protein</fullName>
    </submittedName>
</protein>
<keyword evidence="1" id="KW-0472">Membrane</keyword>
<proteinExistence type="predicted"/>
<dbReference type="Proteomes" id="UP000712600">
    <property type="component" value="Unassembled WGS sequence"/>
</dbReference>
<accession>A0A8S9R0T9</accession>
<evidence type="ECO:0000313" key="3">
    <source>
        <dbReference type="Proteomes" id="UP000712600"/>
    </source>
</evidence>
<dbReference type="EMBL" id="QGKX02000996">
    <property type="protein sequence ID" value="KAF3557198.1"/>
    <property type="molecule type" value="Genomic_DNA"/>
</dbReference>
<organism evidence="2 3">
    <name type="scientific">Brassica cretica</name>
    <name type="common">Mustard</name>
    <dbReference type="NCBI Taxonomy" id="69181"/>
    <lineage>
        <taxon>Eukaryota</taxon>
        <taxon>Viridiplantae</taxon>
        <taxon>Streptophyta</taxon>
        <taxon>Embryophyta</taxon>
        <taxon>Tracheophyta</taxon>
        <taxon>Spermatophyta</taxon>
        <taxon>Magnoliopsida</taxon>
        <taxon>eudicotyledons</taxon>
        <taxon>Gunneridae</taxon>
        <taxon>Pentapetalae</taxon>
        <taxon>rosids</taxon>
        <taxon>malvids</taxon>
        <taxon>Brassicales</taxon>
        <taxon>Brassicaceae</taxon>
        <taxon>Brassiceae</taxon>
        <taxon>Brassica</taxon>
    </lineage>
</organism>
<gene>
    <name evidence="2" type="ORF">F2Q69_00012911</name>
</gene>
<evidence type="ECO:0000256" key="1">
    <source>
        <dbReference type="SAM" id="Phobius"/>
    </source>
</evidence>
<name>A0A8S9R0T9_BRACR</name>
<evidence type="ECO:0000313" key="2">
    <source>
        <dbReference type="EMBL" id="KAF3557198.1"/>
    </source>
</evidence>
<keyword evidence="1" id="KW-1133">Transmembrane helix</keyword>
<feature type="transmembrane region" description="Helical" evidence="1">
    <location>
        <begin position="12"/>
        <end position="34"/>
    </location>
</feature>
<keyword evidence="1" id="KW-0812">Transmembrane</keyword>
<comment type="caution">
    <text evidence="2">The sequence shown here is derived from an EMBL/GenBank/DDBJ whole genome shotgun (WGS) entry which is preliminary data.</text>
</comment>
<dbReference type="AlphaFoldDB" id="A0A8S9R0T9"/>
<sequence>MLSGDRQTSPPFVFFLLLLRLSFVVLFVSLLRFLQFVYGSSRVSDSATQVLECGGSGGPLAAFGVLLRSGTGAPVVGTCSQLQVDAKIL</sequence>